<dbReference type="GO" id="GO:0005634">
    <property type="term" value="C:nucleus"/>
    <property type="evidence" value="ECO:0007669"/>
    <property type="project" value="UniProtKB-SubCell"/>
</dbReference>
<evidence type="ECO:0000256" key="6">
    <source>
        <dbReference type="SAM" id="Phobius"/>
    </source>
</evidence>
<reference evidence="7 8" key="1">
    <citation type="journal article" date="2024" name="J Genomics">
        <title>Draft genome sequencing and assembly of Favolaschia claudopus CIRM-BRFM 2984 isolated from oak limbs.</title>
        <authorList>
            <person name="Navarro D."/>
            <person name="Drula E."/>
            <person name="Chaduli D."/>
            <person name="Cazenave R."/>
            <person name="Ahrendt S."/>
            <person name="Wang J."/>
            <person name="Lipzen A."/>
            <person name="Daum C."/>
            <person name="Barry K."/>
            <person name="Grigoriev I.V."/>
            <person name="Favel A."/>
            <person name="Rosso M.N."/>
            <person name="Martin F."/>
        </authorList>
    </citation>
    <scope>NUCLEOTIDE SEQUENCE [LARGE SCALE GENOMIC DNA]</scope>
    <source>
        <strain evidence="7 8">CIRM-BRFM 2984</strain>
    </source>
</reference>
<dbReference type="EMBL" id="JAWWNJ010000046">
    <property type="protein sequence ID" value="KAK7018293.1"/>
    <property type="molecule type" value="Genomic_DNA"/>
</dbReference>
<keyword evidence="8" id="KW-1185">Reference proteome</keyword>
<comment type="caution">
    <text evidence="7">The sequence shown here is derived from an EMBL/GenBank/DDBJ whole genome shotgun (WGS) entry which is preliminary data.</text>
</comment>
<dbReference type="PANTHER" id="PTHR46481:SF10">
    <property type="entry name" value="ZINC FINGER BED DOMAIN-CONTAINING PROTEIN 39"/>
    <property type="match status" value="1"/>
</dbReference>
<evidence type="ECO:0000256" key="3">
    <source>
        <dbReference type="ARBA" id="ARBA00022771"/>
    </source>
</evidence>
<evidence type="ECO:0000256" key="5">
    <source>
        <dbReference type="ARBA" id="ARBA00023242"/>
    </source>
</evidence>
<dbReference type="AlphaFoldDB" id="A0AAW0AY89"/>
<evidence type="ECO:0000256" key="4">
    <source>
        <dbReference type="ARBA" id="ARBA00022833"/>
    </source>
</evidence>
<evidence type="ECO:0000256" key="1">
    <source>
        <dbReference type="ARBA" id="ARBA00004123"/>
    </source>
</evidence>
<comment type="subcellular location">
    <subcellularLocation>
        <location evidence="1">Nucleus</location>
    </subcellularLocation>
</comment>
<evidence type="ECO:0000256" key="2">
    <source>
        <dbReference type="ARBA" id="ARBA00022723"/>
    </source>
</evidence>
<dbReference type="Proteomes" id="UP001362999">
    <property type="component" value="Unassembled WGS sequence"/>
</dbReference>
<keyword evidence="6" id="KW-0472">Membrane</keyword>
<dbReference type="GO" id="GO:0008270">
    <property type="term" value="F:zinc ion binding"/>
    <property type="evidence" value="ECO:0007669"/>
    <property type="project" value="UniProtKB-KW"/>
</dbReference>
<sequence length="907" mass="101231">MDKETQNKLLLFRQRFITEDGFGLNHLIDGIEAVLPEKESVNYKAWYAHATEMNNAWLQIKDGMQVDWPESAADQLTGVTDRTAERLQRKLEQSGQLPAEGDVGPVRTTKSIFAKRIEQKILDAKGKSGRKRDFLADECVIVGMDTVKRRDGTEEEDKCTWCVGCDRKSAGHDPIRIKNHALNCNKIQSDWPELWALLDLERGGSSLSSALEEGKTGVLPKIRKARDSEPNPTAPASEKSAPTLHTYFHPTKITKERQATIDLLLFKLIICCALPFALLGNPFFINLFAELAPNYKVPERTAFFARHITSEVAAVGKKLNEFLNSKVHLTFSLDGWSSRAKDEIYTFHATIPSRRSFFVNGHVFKGISVTGQALCDVIKEILHGLDPRKFSAIAGDGGPNVRSAKKLVVKLFPWIINIYDPCHNLNLFMKDLGKLFKQDLVVVSGLSNYFGKSNYGTHHLTEKRKEMNIREGMKSASDTRFSTTYIQSLAVKTCMPAINACYRAGLLKFDTKATKFLKNFLGETTAHYGFLANLTTMVQLMAAPANGLLTLEGQNTTCAHVFYVWVIIAWHLEKVLADPSSSAGRHRAEVIQCYNDRFEQMMTESSSNVFLLAYFLHPLFRKCGGLQLTMPANKNADTLKPAQYPSLFVTLFKAAMEILKGEQLRYGKGGKEEVVKLQKEFIRYAYQQSPFDTQYFDSSTKPLDYWTRLSGDSNATQISRIAVKIFSIMPSEICDERTASRLGWFNAARRSSILPENLIDCARLYDYYTNGITEGAYSHEVHVALDDVLAVPRGTVQQRSAPSLMDIINEENITPSAADAAAAEELLFNHPDPYDLDETSRLDLGPAVVRSQTVFAIAQYIKLESTTLAALIQPSKDDSQPAMGSTGAVASVPAGVPTDWSVEDFLN</sequence>
<evidence type="ECO:0000313" key="8">
    <source>
        <dbReference type="Proteomes" id="UP001362999"/>
    </source>
</evidence>
<keyword evidence="4" id="KW-0862">Zinc</keyword>
<keyword evidence="6" id="KW-1133">Transmembrane helix</keyword>
<keyword evidence="2" id="KW-0479">Metal-binding</keyword>
<organism evidence="7 8">
    <name type="scientific">Favolaschia claudopus</name>
    <dbReference type="NCBI Taxonomy" id="2862362"/>
    <lineage>
        <taxon>Eukaryota</taxon>
        <taxon>Fungi</taxon>
        <taxon>Dikarya</taxon>
        <taxon>Basidiomycota</taxon>
        <taxon>Agaricomycotina</taxon>
        <taxon>Agaricomycetes</taxon>
        <taxon>Agaricomycetidae</taxon>
        <taxon>Agaricales</taxon>
        <taxon>Marasmiineae</taxon>
        <taxon>Mycenaceae</taxon>
        <taxon>Favolaschia</taxon>
    </lineage>
</organism>
<dbReference type="InterPro" id="IPR012337">
    <property type="entry name" value="RNaseH-like_sf"/>
</dbReference>
<evidence type="ECO:0000313" key="7">
    <source>
        <dbReference type="EMBL" id="KAK7018293.1"/>
    </source>
</evidence>
<keyword evidence="3" id="KW-0863">Zinc-finger</keyword>
<dbReference type="SUPFAM" id="SSF53098">
    <property type="entry name" value="Ribonuclease H-like"/>
    <property type="match status" value="1"/>
</dbReference>
<keyword evidence="6" id="KW-0812">Transmembrane</keyword>
<dbReference type="PANTHER" id="PTHR46481">
    <property type="entry name" value="ZINC FINGER BED DOMAIN-CONTAINING PROTEIN 4"/>
    <property type="match status" value="1"/>
</dbReference>
<keyword evidence="5" id="KW-0539">Nucleus</keyword>
<feature type="transmembrane region" description="Helical" evidence="6">
    <location>
        <begin position="264"/>
        <end position="285"/>
    </location>
</feature>
<accession>A0AAW0AY89</accession>
<gene>
    <name evidence="7" type="ORF">R3P38DRAFT_2982099</name>
</gene>
<dbReference type="InterPro" id="IPR052035">
    <property type="entry name" value="ZnF_BED_domain_contain"/>
</dbReference>
<protein>
    <submittedName>
        <fullName evidence="7">Zinc finger bed domain-containing protein 1-like protein</fullName>
    </submittedName>
</protein>
<name>A0AAW0AY89_9AGAR</name>
<proteinExistence type="predicted"/>